<feature type="transmembrane region" description="Helical" evidence="1">
    <location>
        <begin position="241"/>
        <end position="260"/>
    </location>
</feature>
<evidence type="ECO:0000259" key="2">
    <source>
        <dbReference type="Pfam" id="PF00892"/>
    </source>
</evidence>
<keyword evidence="1" id="KW-0812">Transmembrane</keyword>
<dbReference type="AlphaFoldDB" id="A0A916Y4S9"/>
<reference evidence="3" key="2">
    <citation type="submission" date="2020-09" db="EMBL/GenBank/DDBJ databases">
        <authorList>
            <person name="Sun Q."/>
            <person name="Zhou Y."/>
        </authorList>
    </citation>
    <scope>NUCLEOTIDE SEQUENCE</scope>
    <source>
        <strain evidence="3">CGMCC 1.15493</strain>
    </source>
</reference>
<name>A0A916Y4S9_9HYPH</name>
<protein>
    <submittedName>
        <fullName evidence="3">Permease</fullName>
    </submittedName>
</protein>
<feature type="transmembrane region" description="Helical" evidence="1">
    <location>
        <begin position="43"/>
        <end position="61"/>
    </location>
</feature>
<dbReference type="GO" id="GO:0016020">
    <property type="term" value="C:membrane"/>
    <property type="evidence" value="ECO:0007669"/>
    <property type="project" value="InterPro"/>
</dbReference>
<dbReference type="SUPFAM" id="SSF103481">
    <property type="entry name" value="Multidrug resistance efflux transporter EmrE"/>
    <property type="match status" value="2"/>
</dbReference>
<sequence>MKTLSDRGYGIALVTLAAVLWSTAGLFIRLLDLDVWTILGWRSVFGGVALALIAMAGVSARQRTPSTGTPKRFGRMWFAAVFLSALSMVAYIAALKLTTVANVLAIYATVPFVAAGLALVWLGERVGRRVLTASAVAFVGVLVVAGFALTPDDVAGNALAFLMTVCFAALVVMSRRHPGMGMAEISAYASLACVAICWPLMSTEIPSGVELVILAGFGVTSTALAYLLFLVGGRYIPSGEAGLIALLDVVLGPLWVWLAFGEDPGTATLFGGGLILASVGWYLWSSFRDRAVVVPA</sequence>
<evidence type="ECO:0000313" key="4">
    <source>
        <dbReference type="Proteomes" id="UP000613160"/>
    </source>
</evidence>
<dbReference type="PANTHER" id="PTHR22911:SF135">
    <property type="entry name" value="BLR4310 PROTEIN"/>
    <property type="match status" value="1"/>
</dbReference>
<feature type="transmembrane region" description="Helical" evidence="1">
    <location>
        <begin position="130"/>
        <end position="149"/>
    </location>
</feature>
<feature type="transmembrane region" description="Helical" evidence="1">
    <location>
        <begin position="73"/>
        <end position="94"/>
    </location>
</feature>
<evidence type="ECO:0000256" key="1">
    <source>
        <dbReference type="SAM" id="Phobius"/>
    </source>
</evidence>
<dbReference type="RefSeq" id="WP_244640335.1">
    <property type="nucleotide sequence ID" value="NZ_BMJJ01000009.1"/>
</dbReference>
<dbReference type="Proteomes" id="UP000613160">
    <property type="component" value="Unassembled WGS sequence"/>
</dbReference>
<dbReference type="EMBL" id="BMJJ01000009">
    <property type="protein sequence ID" value="GGD30557.1"/>
    <property type="molecule type" value="Genomic_DNA"/>
</dbReference>
<proteinExistence type="predicted"/>
<feature type="transmembrane region" description="Helical" evidence="1">
    <location>
        <begin position="185"/>
        <end position="201"/>
    </location>
</feature>
<keyword evidence="4" id="KW-1185">Reference proteome</keyword>
<dbReference type="Pfam" id="PF00892">
    <property type="entry name" value="EamA"/>
    <property type="match status" value="2"/>
</dbReference>
<dbReference type="InterPro" id="IPR037185">
    <property type="entry name" value="EmrE-like"/>
</dbReference>
<dbReference type="InterPro" id="IPR000620">
    <property type="entry name" value="EamA_dom"/>
</dbReference>
<keyword evidence="1" id="KW-0472">Membrane</keyword>
<evidence type="ECO:0000313" key="3">
    <source>
        <dbReference type="EMBL" id="GGD30557.1"/>
    </source>
</evidence>
<feature type="transmembrane region" description="Helical" evidence="1">
    <location>
        <begin position="155"/>
        <end position="173"/>
    </location>
</feature>
<feature type="transmembrane region" description="Helical" evidence="1">
    <location>
        <begin position="207"/>
        <end position="229"/>
    </location>
</feature>
<feature type="transmembrane region" description="Helical" evidence="1">
    <location>
        <begin position="12"/>
        <end position="31"/>
    </location>
</feature>
<comment type="caution">
    <text evidence="3">The sequence shown here is derived from an EMBL/GenBank/DDBJ whole genome shotgun (WGS) entry which is preliminary data.</text>
</comment>
<keyword evidence="1" id="KW-1133">Transmembrane helix</keyword>
<accession>A0A916Y4S9</accession>
<feature type="transmembrane region" description="Helical" evidence="1">
    <location>
        <begin position="100"/>
        <end position="123"/>
    </location>
</feature>
<gene>
    <name evidence="3" type="ORF">GCM10011335_36970</name>
</gene>
<feature type="domain" description="EamA" evidence="2">
    <location>
        <begin position="9"/>
        <end position="144"/>
    </location>
</feature>
<feature type="domain" description="EamA" evidence="2">
    <location>
        <begin position="156"/>
        <end position="280"/>
    </location>
</feature>
<organism evidence="3 4">
    <name type="scientific">Aureimonas glaciei</name>
    <dbReference type="NCBI Taxonomy" id="1776957"/>
    <lineage>
        <taxon>Bacteria</taxon>
        <taxon>Pseudomonadati</taxon>
        <taxon>Pseudomonadota</taxon>
        <taxon>Alphaproteobacteria</taxon>
        <taxon>Hyphomicrobiales</taxon>
        <taxon>Aurantimonadaceae</taxon>
        <taxon>Aureimonas</taxon>
    </lineage>
</organism>
<dbReference type="PANTHER" id="PTHR22911">
    <property type="entry name" value="ACYL-MALONYL CONDENSING ENZYME-RELATED"/>
    <property type="match status" value="1"/>
</dbReference>
<reference evidence="3" key="1">
    <citation type="journal article" date="2014" name="Int. J. Syst. Evol. Microbiol.">
        <title>Complete genome sequence of Corynebacterium casei LMG S-19264T (=DSM 44701T), isolated from a smear-ripened cheese.</title>
        <authorList>
            <consortium name="US DOE Joint Genome Institute (JGI-PGF)"/>
            <person name="Walter F."/>
            <person name="Albersmeier A."/>
            <person name="Kalinowski J."/>
            <person name="Ruckert C."/>
        </authorList>
    </citation>
    <scope>NUCLEOTIDE SEQUENCE</scope>
    <source>
        <strain evidence="3">CGMCC 1.15493</strain>
    </source>
</reference>
<feature type="transmembrane region" description="Helical" evidence="1">
    <location>
        <begin position="266"/>
        <end position="284"/>
    </location>
</feature>